<dbReference type="GO" id="GO:0016607">
    <property type="term" value="C:nuclear speck"/>
    <property type="evidence" value="ECO:0007669"/>
    <property type="project" value="TreeGrafter"/>
</dbReference>
<protein>
    <submittedName>
        <fullName evidence="4">Uncharacterized protein</fullName>
    </submittedName>
</protein>
<comment type="similarity">
    <text evidence="1">Belongs to the FAM76 family.</text>
</comment>
<keyword evidence="5" id="KW-1185">Reference proteome</keyword>
<evidence type="ECO:0000313" key="4">
    <source>
        <dbReference type="EMBL" id="KAH3809383.1"/>
    </source>
</evidence>
<reference evidence="4" key="2">
    <citation type="submission" date="2020-11" db="EMBL/GenBank/DDBJ databases">
        <authorList>
            <person name="McCartney M.A."/>
            <person name="Auch B."/>
            <person name="Kono T."/>
            <person name="Mallez S."/>
            <person name="Becker A."/>
            <person name="Gohl D.M."/>
            <person name="Silverstein K.A.T."/>
            <person name="Koren S."/>
            <person name="Bechman K.B."/>
            <person name="Herman A."/>
            <person name="Abrahante J.E."/>
            <person name="Garbe J."/>
        </authorList>
    </citation>
    <scope>NUCLEOTIDE SEQUENCE</scope>
    <source>
        <strain evidence="4">Duluth1</strain>
        <tissue evidence="4">Whole animal</tissue>
    </source>
</reference>
<evidence type="ECO:0000256" key="1">
    <source>
        <dbReference type="ARBA" id="ARBA00009097"/>
    </source>
</evidence>
<keyword evidence="2" id="KW-0175">Coiled coil</keyword>
<dbReference type="OrthoDB" id="3689at2759"/>
<sequence length="179" mass="19946">MKGTQQASTSPPPSSPSQKHHKRSHSPNSPNKRPRIENSDSNGLPGSLTPNKTSLLTTEKSPVDPNSSEHIIAINRLQEQLDNMKKQLSMKDQQLLEKDKKITEIKAAQYESEKSFRTKLTDLSKKSSETIETLQSKNRDLEKKNRDLTKQVQTLSKGKKASILAQSNNSNTNSPNISS</sequence>
<feature type="compositionally biased region" description="Low complexity" evidence="3">
    <location>
        <begin position="167"/>
        <end position="179"/>
    </location>
</feature>
<evidence type="ECO:0000256" key="3">
    <source>
        <dbReference type="SAM" id="MobiDB-lite"/>
    </source>
</evidence>
<evidence type="ECO:0000256" key="2">
    <source>
        <dbReference type="ARBA" id="ARBA00023054"/>
    </source>
</evidence>
<accession>A0A9D4G619</accession>
<dbReference type="InterPro" id="IPR032017">
    <property type="entry name" value="FAM76"/>
</dbReference>
<proteinExistence type="inferred from homology"/>
<feature type="compositionally biased region" description="Polar residues" evidence="3">
    <location>
        <begin position="39"/>
        <end position="69"/>
    </location>
</feature>
<organism evidence="4 5">
    <name type="scientific">Dreissena polymorpha</name>
    <name type="common">Zebra mussel</name>
    <name type="synonym">Mytilus polymorpha</name>
    <dbReference type="NCBI Taxonomy" id="45954"/>
    <lineage>
        <taxon>Eukaryota</taxon>
        <taxon>Metazoa</taxon>
        <taxon>Spiralia</taxon>
        <taxon>Lophotrochozoa</taxon>
        <taxon>Mollusca</taxon>
        <taxon>Bivalvia</taxon>
        <taxon>Autobranchia</taxon>
        <taxon>Heteroconchia</taxon>
        <taxon>Euheterodonta</taxon>
        <taxon>Imparidentia</taxon>
        <taxon>Neoheterodontei</taxon>
        <taxon>Myida</taxon>
        <taxon>Dreissenoidea</taxon>
        <taxon>Dreissenidae</taxon>
        <taxon>Dreissena</taxon>
    </lineage>
</organism>
<reference evidence="4" key="1">
    <citation type="journal article" date="2019" name="bioRxiv">
        <title>The Genome of the Zebra Mussel, Dreissena polymorpha: A Resource for Invasive Species Research.</title>
        <authorList>
            <person name="McCartney M.A."/>
            <person name="Auch B."/>
            <person name="Kono T."/>
            <person name="Mallez S."/>
            <person name="Zhang Y."/>
            <person name="Obille A."/>
            <person name="Becker A."/>
            <person name="Abrahante J.E."/>
            <person name="Garbe J."/>
            <person name="Badalamenti J.P."/>
            <person name="Herman A."/>
            <person name="Mangelson H."/>
            <person name="Liachko I."/>
            <person name="Sullivan S."/>
            <person name="Sone E.D."/>
            <person name="Koren S."/>
            <person name="Silverstein K.A.T."/>
            <person name="Beckman K.B."/>
            <person name="Gohl D.M."/>
        </authorList>
    </citation>
    <scope>NUCLEOTIDE SEQUENCE</scope>
    <source>
        <strain evidence="4">Duluth1</strain>
        <tissue evidence="4">Whole animal</tissue>
    </source>
</reference>
<evidence type="ECO:0000313" key="5">
    <source>
        <dbReference type="Proteomes" id="UP000828390"/>
    </source>
</evidence>
<dbReference type="PANTHER" id="PTHR46176:SF1">
    <property type="entry name" value="LD21662P"/>
    <property type="match status" value="1"/>
</dbReference>
<name>A0A9D4G619_DREPO</name>
<feature type="region of interest" description="Disordered" evidence="3">
    <location>
        <begin position="1"/>
        <end position="69"/>
    </location>
</feature>
<feature type="compositionally biased region" description="Basic and acidic residues" evidence="3">
    <location>
        <begin position="137"/>
        <end position="149"/>
    </location>
</feature>
<dbReference type="PANTHER" id="PTHR46176">
    <property type="entry name" value="LD21662P"/>
    <property type="match status" value="1"/>
</dbReference>
<dbReference type="Proteomes" id="UP000828390">
    <property type="component" value="Unassembled WGS sequence"/>
</dbReference>
<dbReference type="EMBL" id="JAIWYP010000006">
    <property type="protein sequence ID" value="KAH3809383.1"/>
    <property type="molecule type" value="Genomic_DNA"/>
</dbReference>
<dbReference type="AlphaFoldDB" id="A0A9D4G619"/>
<comment type="caution">
    <text evidence="4">The sequence shown here is derived from an EMBL/GenBank/DDBJ whole genome shotgun (WGS) entry which is preliminary data.</text>
</comment>
<feature type="compositionally biased region" description="Basic and acidic residues" evidence="3">
    <location>
        <begin position="115"/>
        <end position="129"/>
    </location>
</feature>
<gene>
    <name evidence="4" type="ORF">DPMN_137746</name>
</gene>
<feature type="region of interest" description="Disordered" evidence="3">
    <location>
        <begin position="115"/>
        <end position="179"/>
    </location>
</feature>
<dbReference type="Pfam" id="PF16046">
    <property type="entry name" value="FAM76"/>
    <property type="match status" value="1"/>
</dbReference>